<proteinExistence type="predicted"/>
<evidence type="ECO:0000256" key="1">
    <source>
        <dbReference type="ARBA" id="ARBA00023118"/>
    </source>
</evidence>
<dbReference type="GO" id="GO:0043571">
    <property type="term" value="P:maintenance of CRISPR repeat elements"/>
    <property type="evidence" value="ECO:0007669"/>
    <property type="project" value="InterPro"/>
</dbReference>
<dbReference type="RefSeq" id="WP_183189763.1">
    <property type="nucleotide sequence ID" value="NZ_JACICD010000003.1"/>
</dbReference>
<keyword evidence="1" id="KW-0051">Antiviral defense</keyword>
<sequence>MTLRWLHLRLAAPLMAFGDVAIDHVGPTRDFPSASALTGLFGNALGWRRADGAAHQALQDRLVFGALIARAGHLLTDTQNAKLEANDRGWTTWGRPDERAGATYDSPHRRRRDYLADHECRVVLRLLDVPDGPSLDALAQALDRPARPLFLGRKPCLPCARLVGGWVEGANARTALAALGLAGRALWPAEDGGGTRRDVADRRNWRTGLHGGSYPVCEGEIA</sequence>
<dbReference type="Gene3D" id="3.30.70.2660">
    <property type="match status" value="1"/>
</dbReference>
<dbReference type="AlphaFoldDB" id="A0A839ZA45"/>
<dbReference type="NCBIfam" id="TIGR02593">
    <property type="entry name" value="CRISPR_cas5"/>
    <property type="match status" value="1"/>
</dbReference>
<dbReference type="GO" id="GO:0003723">
    <property type="term" value="F:RNA binding"/>
    <property type="evidence" value="ECO:0007669"/>
    <property type="project" value="InterPro"/>
</dbReference>
<accession>A0A839ZA45</accession>
<dbReference type="InterPro" id="IPR010147">
    <property type="entry name" value="CRISPR-assoc_prot_CasD"/>
</dbReference>
<dbReference type="Proteomes" id="UP000533469">
    <property type="component" value="Unassembled WGS sequence"/>
</dbReference>
<protein>
    <submittedName>
        <fullName evidence="2">CRISPR system Cascade subunit CasD</fullName>
    </submittedName>
</protein>
<organism evidence="2 3">
    <name type="scientific">Ancylobacter tetraedralis</name>
    <dbReference type="NCBI Taxonomy" id="217068"/>
    <lineage>
        <taxon>Bacteria</taxon>
        <taxon>Pseudomonadati</taxon>
        <taxon>Pseudomonadota</taxon>
        <taxon>Alphaproteobacteria</taxon>
        <taxon>Hyphomicrobiales</taxon>
        <taxon>Xanthobacteraceae</taxon>
        <taxon>Ancylobacter</taxon>
    </lineage>
</organism>
<evidence type="ECO:0000313" key="2">
    <source>
        <dbReference type="EMBL" id="MBB3771613.1"/>
    </source>
</evidence>
<reference evidence="2 3" key="1">
    <citation type="submission" date="2020-08" db="EMBL/GenBank/DDBJ databases">
        <title>Genomic Encyclopedia of Type Strains, Phase IV (KMG-IV): sequencing the most valuable type-strain genomes for metagenomic binning, comparative biology and taxonomic classification.</title>
        <authorList>
            <person name="Goeker M."/>
        </authorList>
    </citation>
    <scope>NUCLEOTIDE SEQUENCE [LARGE SCALE GENOMIC DNA]</scope>
    <source>
        <strain evidence="2 3">DSM 5895</strain>
    </source>
</reference>
<dbReference type="EMBL" id="JACICD010000003">
    <property type="protein sequence ID" value="MBB3771613.1"/>
    <property type="molecule type" value="Genomic_DNA"/>
</dbReference>
<dbReference type="CDD" id="cd09756">
    <property type="entry name" value="Cas5_I-E"/>
    <property type="match status" value="1"/>
</dbReference>
<name>A0A839ZA45_9HYPH</name>
<dbReference type="GO" id="GO:0051607">
    <property type="term" value="P:defense response to virus"/>
    <property type="evidence" value="ECO:0007669"/>
    <property type="project" value="UniProtKB-KW"/>
</dbReference>
<gene>
    <name evidence="2" type="ORF">FHS55_002212</name>
</gene>
<comment type="caution">
    <text evidence="2">The sequence shown here is derived from an EMBL/GenBank/DDBJ whole genome shotgun (WGS) entry which is preliminary data.</text>
</comment>
<dbReference type="NCBIfam" id="TIGR01868">
    <property type="entry name" value="casD_Cas5e"/>
    <property type="match status" value="1"/>
</dbReference>
<keyword evidence="3" id="KW-1185">Reference proteome</keyword>
<dbReference type="InterPro" id="IPR013422">
    <property type="entry name" value="CRISPR-assoc_prot_Cas5_N"/>
</dbReference>
<dbReference type="InterPro" id="IPR021124">
    <property type="entry name" value="CRISPR-assoc_prot_Cas5"/>
</dbReference>
<evidence type="ECO:0000313" key="3">
    <source>
        <dbReference type="Proteomes" id="UP000533469"/>
    </source>
</evidence>
<dbReference type="Pfam" id="PF09704">
    <property type="entry name" value="Cas_Cas5d"/>
    <property type="match status" value="1"/>
</dbReference>